<dbReference type="GO" id="GO:0006259">
    <property type="term" value="P:DNA metabolic process"/>
    <property type="evidence" value="ECO:0007669"/>
    <property type="project" value="InterPro"/>
</dbReference>
<comment type="caution">
    <text evidence="2">The sequence shown here is derived from an EMBL/GenBank/DDBJ whole genome shotgun (WGS) entry which is preliminary data.</text>
</comment>
<protein>
    <submittedName>
        <fullName evidence="2">Recombinase RecT</fullName>
    </submittedName>
</protein>
<dbReference type="GO" id="GO:0003677">
    <property type="term" value="F:DNA binding"/>
    <property type="evidence" value="ECO:0007669"/>
    <property type="project" value="InterPro"/>
</dbReference>
<gene>
    <name evidence="2" type="ORF">F3B85_05675</name>
</gene>
<evidence type="ECO:0000313" key="2">
    <source>
        <dbReference type="EMBL" id="KAA4539496.1"/>
    </source>
</evidence>
<dbReference type="InterPro" id="IPR018330">
    <property type="entry name" value="RecT_fam"/>
</dbReference>
<dbReference type="RefSeq" id="WP_004303130.1">
    <property type="nucleotide sequence ID" value="NZ_CABKQC010000002.1"/>
</dbReference>
<dbReference type="Pfam" id="PF03837">
    <property type="entry name" value="RecT"/>
    <property type="match status" value="1"/>
</dbReference>
<dbReference type="AlphaFoldDB" id="A0A5M5M9F0"/>
<feature type="region of interest" description="Disordered" evidence="1">
    <location>
        <begin position="272"/>
        <end position="313"/>
    </location>
</feature>
<accession>A0A5M5M9F0</accession>
<evidence type="ECO:0000313" key="3">
    <source>
        <dbReference type="Proteomes" id="UP000478493"/>
    </source>
</evidence>
<name>A0A5M5M9F0_BACOV</name>
<reference evidence="2 3" key="1">
    <citation type="journal article" date="2019" name="Nat. Med.">
        <title>A library of human gut bacterial isolates paired with longitudinal multiomics data enables mechanistic microbiome research.</title>
        <authorList>
            <person name="Poyet M."/>
            <person name="Groussin M."/>
            <person name="Gibbons S.M."/>
            <person name="Avila-Pacheco J."/>
            <person name="Jiang X."/>
            <person name="Kearney S.M."/>
            <person name="Perrotta A.R."/>
            <person name="Berdy B."/>
            <person name="Zhao S."/>
            <person name="Lieberman T.D."/>
            <person name="Swanson P.K."/>
            <person name="Smith M."/>
            <person name="Roesemann S."/>
            <person name="Alexander J.E."/>
            <person name="Rich S.A."/>
            <person name="Livny J."/>
            <person name="Vlamakis H."/>
            <person name="Clish C."/>
            <person name="Bullock K."/>
            <person name="Deik A."/>
            <person name="Scott J."/>
            <person name="Pierce K.A."/>
            <person name="Xavier R.J."/>
            <person name="Alm E.J."/>
        </authorList>
    </citation>
    <scope>NUCLEOTIDE SEQUENCE [LARGE SCALE GENOMIC DNA]</scope>
    <source>
        <strain evidence="2 3">BIOML-A41</strain>
    </source>
</reference>
<evidence type="ECO:0000256" key="1">
    <source>
        <dbReference type="SAM" id="MobiDB-lite"/>
    </source>
</evidence>
<sequence length="313" mass="35207">MSNSIQIKVEELNALPATKIVENEKVEQKFVGMYNAIWGTEMGEQIYNREKFHFNKLLTETPALQECTKLSLFGCFLDMAVNGLSLDQSGRPQCYLIPRNVKVKTPSGDMWEKRAGLTVSAYGEVYMRQRAGQVRYVDNPVVVFEGDKFRPIIGVNGAKSIEYEGAFPRKSDKPVAVFIRIVRNDGAVDYSWMMESDWKRLSTFSAKQNKGTANSLYTSNGGFIDTGFLENKMIKHAFDAYPKVRTGNYTSMETQQEEPVIDYGLVDEEKVNEPIQSAPSVDDTKIPFGEEKQLEAPEPVQVAVSEDDENGGF</sequence>
<feature type="compositionally biased region" description="Basic and acidic residues" evidence="1">
    <location>
        <begin position="282"/>
        <end position="295"/>
    </location>
</feature>
<organism evidence="2 3">
    <name type="scientific">Bacteroides ovatus</name>
    <dbReference type="NCBI Taxonomy" id="28116"/>
    <lineage>
        <taxon>Bacteria</taxon>
        <taxon>Pseudomonadati</taxon>
        <taxon>Bacteroidota</taxon>
        <taxon>Bacteroidia</taxon>
        <taxon>Bacteroidales</taxon>
        <taxon>Bacteroidaceae</taxon>
        <taxon>Bacteroides</taxon>
    </lineage>
</organism>
<dbReference type="Proteomes" id="UP000478493">
    <property type="component" value="Unassembled WGS sequence"/>
</dbReference>
<proteinExistence type="predicted"/>
<dbReference type="EMBL" id="VWGP01000004">
    <property type="protein sequence ID" value="KAA4539496.1"/>
    <property type="molecule type" value="Genomic_DNA"/>
</dbReference>